<accession>A0AAU9LGX8</accession>
<evidence type="ECO:0000313" key="5">
    <source>
        <dbReference type="Proteomes" id="UP001157418"/>
    </source>
</evidence>
<gene>
    <name evidence="4" type="ORF">LVIROSA_LOCUS551</name>
</gene>
<feature type="transmembrane region" description="Helical" evidence="3">
    <location>
        <begin position="47"/>
        <end position="75"/>
    </location>
</feature>
<dbReference type="GO" id="GO:0005886">
    <property type="term" value="C:plasma membrane"/>
    <property type="evidence" value="ECO:0007669"/>
    <property type="project" value="TreeGrafter"/>
</dbReference>
<keyword evidence="3" id="KW-1133">Transmembrane helix</keyword>
<sequence>MADQSRPITGNRGHSGATVHPYVFRPPNAPQNQPTFHSNPNASRLRATLHCFIIILVGFIISIVIFIFFSWMLWLDLNSRHPLFRVETLTLSNFSISSNSLIYGELDANFVVRNPSLRNTLYYDQIEADLFYKSDLISVAILLPFMQGTNNETAIRATFASLTGHVDDRDRDSIINGEKMIKF</sequence>
<name>A0AAU9LGX8_9ASTR</name>
<keyword evidence="5" id="KW-1185">Reference proteome</keyword>
<evidence type="ECO:0008006" key="6">
    <source>
        <dbReference type="Google" id="ProtNLM"/>
    </source>
</evidence>
<evidence type="ECO:0000313" key="4">
    <source>
        <dbReference type="EMBL" id="CAH1412541.1"/>
    </source>
</evidence>
<evidence type="ECO:0000256" key="1">
    <source>
        <dbReference type="ARBA" id="ARBA00004370"/>
    </source>
</evidence>
<dbReference type="Proteomes" id="UP001157418">
    <property type="component" value="Unassembled WGS sequence"/>
</dbReference>
<keyword evidence="3" id="KW-0812">Transmembrane</keyword>
<dbReference type="InterPro" id="IPR044839">
    <property type="entry name" value="NDR1-like"/>
</dbReference>
<dbReference type="GO" id="GO:0098542">
    <property type="term" value="P:defense response to other organism"/>
    <property type="evidence" value="ECO:0007669"/>
    <property type="project" value="InterPro"/>
</dbReference>
<keyword evidence="2 3" id="KW-0472">Membrane</keyword>
<dbReference type="PANTHER" id="PTHR31234:SF2">
    <property type="entry name" value="OS05G0199100 PROTEIN"/>
    <property type="match status" value="1"/>
</dbReference>
<dbReference type="EMBL" id="CAKMRJ010000001">
    <property type="protein sequence ID" value="CAH1412541.1"/>
    <property type="molecule type" value="Genomic_DNA"/>
</dbReference>
<dbReference type="AlphaFoldDB" id="A0AAU9LGX8"/>
<protein>
    <recommendedName>
        <fullName evidence="6">Late embryogenesis abundant protein LEA-2 subgroup domain-containing protein</fullName>
    </recommendedName>
</protein>
<comment type="caution">
    <text evidence="4">The sequence shown here is derived from an EMBL/GenBank/DDBJ whole genome shotgun (WGS) entry which is preliminary data.</text>
</comment>
<comment type="subcellular location">
    <subcellularLocation>
        <location evidence="1">Membrane</location>
    </subcellularLocation>
</comment>
<evidence type="ECO:0000256" key="3">
    <source>
        <dbReference type="SAM" id="Phobius"/>
    </source>
</evidence>
<reference evidence="4 5" key="1">
    <citation type="submission" date="2022-01" db="EMBL/GenBank/DDBJ databases">
        <authorList>
            <person name="Xiong W."/>
            <person name="Schranz E."/>
        </authorList>
    </citation>
    <scope>NUCLEOTIDE SEQUENCE [LARGE SCALE GENOMIC DNA]</scope>
</reference>
<organism evidence="4 5">
    <name type="scientific">Lactuca virosa</name>
    <dbReference type="NCBI Taxonomy" id="75947"/>
    <lineage>
        <taxon>Eukaryota</taxon>
        <taxon>Viridiplantae</taxon>
        <taxon>Streptophyta</taxon>
        <taxon>Embryophyta</taxon>
        <taxon>Tracheophyta</taxon>
        <taxon>Spermatophyta</taxon>
        <taxon>Magnoliopsida</taxon>
        <taxon>eudicotyledons</taxon>
        <taxon>Gunneridae</taxon>
        <taxon>Pentapetalae</taxon>
        <taxon>asterids</taxon>
        <taxon>campanulids</taxon>
        <taxon>Asterales</taxon>
        <taxon>Asteraceae</taxon>
        <taxon>Cichorioideae</taxon>
        <taxon>Cichorieae</taxon>
        <taxon>Lactucinae</taxon>
        <taxon>Lactuca</taxon>
    </lineage>
</organism>
<dbReference type="PANTHER" id="PTHR31234">
    <property type="entry name" value="LATE EMBRYOGENESIS ABUNDANT (LEA) HYDROXYPROLINE-RICH GLYCOPROTEIN FAMILY"/>
    <property type="match status" value="1"/>
</dbReference>
<evidence type="ECO:0000256" key="2">
    <source>
        <dbReference type="ARBA" id="ARBA00023136"/>
    </source>
</evidence>
<proteinExistence type="predicted"/>